<feature type="compositionally biased region" description="Low complexity" evidence="5">
    <location>
        <begin position="283"/>
        <end position="297"/>
    </location>
</feature>
<dbReference type="PANTHER" id="PTHR28529">
    <property type="entry name" value="DNA REPAIR PROTEIN SWI5 HOMOLOG"/>
    <property type="match status" value="1"/>
</dbReference>
<dbReference type="EMBL" id="MU001498">
    <property type="protein sequence ID" value="KAF2446462.1"/>
    <property type="molecule type" value="Genomic_DNA"/>
</dbReference>
<evidence type="ECO:0000256" key="5">
    <source>
        <dbReference type="SAM" id="MobiDB-lite"/>
    </source>
</evidence>
<organism evidence="6 7">
    <name type="scientific">Karstenula rhodostoma CBS 690.94</name>
    <dbReference type="NCBI Taxonomy" id="1392251"/>
    <lineage>
        <taxon>Eukaryota</taxon>
        <taxon>Fungi</taxon>
        <taxon>Dikarya</taxon>
        <taxon>Ascomycota</taxon>
        <taxon>Pezizomycotina</taxon>
        <taxon>Dothideomycetes</taxon>
        <taxon>Pleosporomycetidae</taxon>
        <taxon>Pleosporales</taxon>
        <taxon>Massarineae</taxon>
        <taxon>Didymosphaeriaceae</taxon>
        <taxon>Karstenula</taxon>
    </lineage>
</organism>
<protein>
    <recommendedName>
        <fullName evidence="8">Swi5-domain-containing protein</fullName>
    </recommendedName>
</protein>
<reference evidence="6" key="1">
    <citation type="journal article" date="2020" name="Stud. Mycol.">
        <title>101 Dothideomycetes genomes: a test case for predicting lifestyles and emergence of pathogens.</title>
        <authorList>
            <person name="Haridas S."/>
            <person name="Albert R."/>
            <person name="Binder M."/>
            <person name="Bloem J."/>
            <person name="Labutti K."/>
            <person name="Salamov A."/>
            <person name="Andreopoulos B."/>
            <person name="Baker S."/>
            <person name="Barry K."/>
            <person name="Bills G."/>
            <person name="Bluhm B."/>
            <person name="Cannon C."/>
            <person name="Castanera R."/>
            <person name="Culley D."/>
            <person name="Daum C."/>
            <person name="Ezra D."/>
            <person name="Gonzalez J."/>
            <person name="Henrissat B."/>
            <person name="Kuo A."/>
            <person name="Liang C."/>
            <person name="Lipzen A."/>
            <person name="Lutzoni F."/>
            <person name="Magnuson J."/>
            <person name="Mondo S."/>
            <person name="Nolan M."/>
            <person name="Ohm R."/>
            <person name="Pangilinan J."/>
            <person name="Park H.-J."/>
            <person name="Ramirez L."/>
            <person name="Alfaro M."/>
            <person name="Sun H."/>
            <person name="Tritt A."/>
            <person name="Yoshinaga Y."/>
            <person name="Zwiers L.-H."/>
            <person name="Turgeon B."/>
            <person name="Goodwin S."/>
            <person name="Spatafora J."/>
            <person name="Crous P."/>
            <person name="Grigoriev I."/>
        </authorList>
    </citation>
    <scope>NUCLEOTIDE SEQUENCE</scope>
    <source>
        <strain evidence="6">CBS 690.94</strain>
    </source>
</reference>
<accession>A0A9P4PLZ3</accession>
<dbReference type="Gene3D" id="1.20.5.170">
    <property type="match status" value="1"/>
</dbReference>
<evidence type="ECO:0000313" key="7">
    <source>
        <dbReference type="Proteomes" id="UP000799764"/>
    </source>
</evidence>
<evidence type="ECO:0008006" key="8">
    <source>
        <dbReference type="Google" id="ProtNLM"/>
    </source>
</evidence>
<proteinExistence type="inferred from homology"/>
<dbReference type="OrthoDB" id="255837at2759"/>
<dbReference type="GO" id="GO:0000709">
    <property type="term" value="P:meiotic joint molecule formation"/>
    <property type="evidence" value="ECO:0007669"/>
    <property type="project" value="TreeGrafter"/>
</dbReference>
<feature type="region of interest" description="Disordered" evidence="5">
    <location>
        <begin position="1"/>
        <end position="58"/>
    </location>
</feature>
<dbReference type="InterPro" id="IPR010760">
    <property type="entry name" value="DNA-repair_Swi5"/>
</dbReference>
<dbReference type="Proteomes" id="UP000799764">
    <property type="component" value="Unassembled WGS sequence"/>
</dbReference>
<keyword evidence="2" id="KW-0227">DNA damage</keyword>
<keyword evidence="7" id="KW-1185">Reference proteome</keyword>
<evidence type="ECO:0000256" key="3">
    <source>
        <dbReference type="ARBA" id="ARBA00023204"/>
    </source>
</evidence>
<keyword evidence="4" id="KW-0175">Coiled coil</keyword>
<comment type="similarity">
    <text evidence="1">Belongs to the SWI5/SAE3 family.</text>
</comment>
<evidence type="ECO:0000256" key="1">
    <source>
        <dbReference type="ARBA" id="ARBA00008060"/>
    </source>
</evidence>
<dbReference type="AlphaFoldDB" id="A0A9P4PLZ3"/>
<evidence type="ECO:0000313" key="6">
    <source>
        <dbReference type="EMBL" id="KAF2446462.1"/>
    </source>
</evidence>
<feature type="compositionally biased region" description="Polar residues" evidence="5">
    <location>
        <begin position="112"/>
        <end position="136"/>
    </location>
</feature>
<feature type="compositionally biased region" description="Polar residues" evidence="5">
    <location>
        <begin position="304"/>
        <end position="316"/>
    </location>
</feature>
<evidence type="ECO:0000256" key="4">
    <source>
        <dbReference type="SAM" id="Coils"/>
    </source>
</evidence>
<dbReference type="PANTHER" id="PTHR28529:SF2">
    <property type="entry name" value="DNA REPAIR PROTEIN SWI5 HOMOLOG"/>
    <property type="match status" value="1"/>
</dbReference>
<dbReference type="Pfam" id="PF07061">
    <property type="entry name" value="Swi5"/>
    <property type="match status" value="1"/>
</dbReference>
<evidence type="ECO:0000256" key="2">
    <source>
        <dbReference type="ARBA" id="ARBA00022763"/>
    </source>
</evidence>
<feature type="region of interest" description="Disordered" evidence="5">
    <location>
        <begin position="112"/>
        <end position="138"/>
    </location>
</feature>
<feature type="coiled-coil region" evidence="4">
    <location>
        <begin position="434"/>
        <end position="461"/>
    </location>
</feature>
<dbReference type="GO" id="GO:0034974">
    <property type="term" value="C:Swi5-Swi2 complex"/>
    <property type="evidence" value="ECO:0007669"/>
    <property type="project" value="TreeGrafter"/>
</dbReference>
<gene>
    <name evidence="6" type="ORF">P171DRAFT_430613</name>
</gene>
<feature type="region of interest" description="Disordered" evidence="5">
    <location>
        <begin position="224"/>
        <end position="347"/>
    </location>
</feature>
<keyword evidence="3" id="KW-0234">DNA repair</keyword>
<name>A0A9P4PLZ3_9PLEO</name>
<sequence>MALAGRVTKIPDSEDEPFTSSPEALPDDAISQLDGTAEERPQDAPSRGGGFPNLLKDTDMNKAAEYTASTCNDEQQVALDGVHSLGAVARANPESDMLQQYANELEISHQNVSSLTDSCDSSNQHASAPTNSSSLHPLNKQGIAAETAPSGSEKEQIIPADESALNPAVKTPNAASSSTCANHDSTTTDIKLFNYNDQLVLPPVEDAIHPAYSGIAAAVSALEGGLPDTQPTGQDPTGRLSVEGAPSSQPGHPKEPHLSSYAGESGPQNNSIDSGDTKGRGCSCPPSLSPAESSSSSNDHAPRRSTTAYAATLTKQKTQHGEREVIGSLELPRSMDEDSVHPSVSTADNSNISLCDITMEHIDQDLSMKSVQPSPVPKQQPLVESVGERNPQHSQLIVNANLASSPGSSDKPAVQHEVHVSEAVSNEKLNIPPLEAASTTLQKLNEVQEAATNELRNQNGVEHTGLRREADSSAVVEVAVTESTLNAVTQTPSSAVFITEDPQLTPAKSPQEITLAELKAKRAALIASLTHLPAIQDLLADARTSGVSSQMSNAEPAESEIMAAAHQIHKKHIKLLHEYNEIKDVGQGLMGLIADQRGVRIMEVQDDFGVSAKD</sequence>
<comment type="caution">
    <text evidence="6">The sequence shown here is derived from an EMBL/GenBank/DDBJ whole genome shotgun (WGS) entry which is preliminary data.</text>
</comment>
<dbReference type="GO" id="GO:0010772">
    <property type="term" value="P:meiotic DNA recombinase assembly involved in reciprocal meiotic recombination"/>
    <property type="evidence" value="ECO:0007669"/>
    <property type="project" value="TreeGrafter"/>
</dbReference>
<dbReference type="GO" id="GO:0032798">
    <property type="term" value="C:Swi5-Sfr1 complex"/>
    <property type="evidence" value="ECO:0007669"/>
    <property type="project" value="TreeGrafter"/>
</dbReference>